<keyword evidence="2" id="KW-0963">Cytoplasm</keyword>
<comment type="function">
    <text evidence="5">May play the central regulatory role in sporulation. It may be an element of the effector pathway responsible for the activation of sporulation genes in response to nutritional stress. Spo0A may act in concert with spo0H (a sigma factor) to control the expression of some genes that are critical to the sporulation process.</text>
</comment>
<organism evidence="10 11">
    <name type="scientific">Oribacterium sinus F0268</name>
    <dbReference type="NCBI Taxonomy" id="585501"/>
    <lineage>
        <taxon>Bacteria</taxon>
        <taxon>Bacillati</taxon>
        <taxon>Bacillota</taxon>
        <taxon>Clostridia</taxon>
        <taxon>Lachnospirales</taxon>
        <taxon>Lachnospiraceae</taxon>
        <taxon>Oribacterium</taxon>
    </lineage>
</organism>
<feature type="modified residue" description="4-aspartylphosphate" evidence="7">
    <location>
        <position position="63"/>
    </location>
</feature>
<dbReference type="Pfam" id="PF04397">
    <property type="entry name" value="LytTR"/>
    <property type="match status" value="1"/>
</dbReference>
<dbReference type="InterPro" id="IPR007492">
    <property type="entry name" value="LytTR_DNA-bd_dom"/>
</dbReference>
<protein>
    <recommendedName>
        <fullName evidence="1">Stage 0 sporulation protein A homolog</fullName>
    </recommendedName>
</protein>
<dbReference type="GO" id="GO:0003677">
    <property type="term" value="F:DNA binding"/>
    <property type="evidence" value="ECO:0007669"/>
    <property type="project" value="UniProtKB-KW"/>
</dbReference>
<evidence type="ECO:0000256" key="6">
    <source>
        <dbReference type="ARBA" id="ARBA00037164"/>
    </source>
</evidence>
<dbReference type="PROSITE" id="PS50930">
    <property type="entry name" value="HTH_LYTTR"/>
    <property type="match status" value="1"/>
</dbReference>
<evidence type="ECO:0000259" key="8">
    <source>
        <dbReference type="PROSITE" id="PS50110"/>
    </source>
</evidence>
<dbReference type="SMART" id="SM00448">
    <property type="entry name" value="REC"/>
    <property type="match status" value="1"/>
</dbReference>
<dbReference type="STRING" id="585501.HMPREF6123_2139"/>
<evidence type="ECO:0000256" key="4">
    <source>
        <dbReference type="ARBA" id="ARBA00023159"/>
    </source>
</evidence>
<evidence type="ECO:0000259" key="9">
    <source>
        <dbReference type="PROSITE" id="PS50930"/>
    </source>
</evidence>
<keyword evidence="10" id="KW-0238">DNA-binding</keyword>
<gene>
    <name evidence="10" type="ORF">HMPREF6123_2139</name>
</gene>
<dbReference type="PROSITE" id="PS50110">
    <property type="entry name" value="RESPONSE_REGULATORY"/>
    <property type="match status" value="1"/>
</dbReference>
<dbReference type="Gene3D" id="3.40.50.2300">
    <property type="match status" value="1"/>
</dbReference>
<keyword evidence="3" id="KW-0902">Two-component regulatory system</keyword>
<dbReference type="CDD" id="cd17533">
    <property type="entry name" value="REC_LytTR_AgrA-like"/>
    <property type="match status" value="1"/>
</dbReference>
<dbReference type="SMART" id="SM00850">
    <property type="entry name" value="LytTR"/>
    <property type="match status" value="1"/>
</dbReference>
<name>C2L070_9FIRM</name>
<comment type="function">
    <text evidence="6">Required for high-level post-exponential phase expression of a series of secreted proteins.</text>
</comment>
<sequence>MRDLLKIFILEDERIQQSRIEKVIKALISRKSLSCKAPEIFGNAGQLLNAITERGSHQLFFLDIEIRGEEKKGLDIAKEIRSRDPNATIVFVTTHSEFMPITFRYKVSALDFIDKALDEEHFAERVESAIEYTLEKLGAAVSEDSFSFETAMARVQVPFHKILYFESSPTVHKVILHTKEERIEFYAGLSDLEKADPRLYQCHRSFVVNPENIVKIDKEEKMAIFENQESCLISRMKYRGLLERMKSMKQ</sequence>
<dbReference type="Gene3D" id="2.40.50.1020">
    <property type="entry name" value="LytTr DNA-binding domain"/>
    <property type="match status" value="1"/>
</dbReference>
<accession>C2L070</accession>
<feature type="domain" description="HTH LytTR-type" evidence="9">
    <location>
        <begin position="146"/>
        <end position="247"/>
    </location>
</feature>
<comment type="caution">
    <text evidence="10">The sequence shown here is derived from an EMBL/GenBank/DDBJ whole genome shotgun (WGS) entry which is preliminary data.</text>
</comment>
<dbReference type="eggNOG" id="COG3279">
    <property type="taxonomic scope" value="Bacteria"/>
</dbReference>
<keyword evidence="4" id="KW-0010">Activator</keyword>
<evidence type="ECO:0000313" key="11">
    <source>
        <dbReference type="Proteomes" id="UP000004121"/>
    </source>
</evidence>
<dbReference type="AlphaFoldDB" id="C2L070"/>
<evidence type="ECO:0000256" key="5">
    <source>
        <dbReference type="ARBA" id="ARBA00024867"/>
    </source>
</evidence>
<keyword evidence="11" id="KW-1185">Reference proteome</keyword>
<dbReference type="Pfam" id="PF00072">
    <property type="entry name" value="Response_reg"/>
    <property type="match status" value="1"/>
</dbReference>
<dbReference type="InterPro" id="IPR046947">
    <property type="entry name" value="LytR-like"/>
</dbReference>
<keyword evidence="7" id="KW-0597">Phosphoprotein</keyword>
<dbReference type="InterPro" id="IPR001789">
    <property type="entry name" value="Sig_transdc_resp-reg_receiver"/>
</dbReference>
<evidence type="ECO:0000256" key="7">
    <source>
        <dbReference type="PROSITE-ProRule" id="PRU00169"/>
    </source>
</evidence>
<dbReference type="HOGENOM" id="CLU_000445_14_6_9"/>
<dbReference type="InterPro" id="IPR011006">
    <property type="entry name" value="CheY-like_superfamily"/>
</dbReference>
<dbReference type="InParanoid" id="C2L070"/>
<evidence type="ECO:0000256" key="1">
    <source>
        <dbReference type="ARBA" id="ARBA00018672"/>
    </source>
</evidence>
<dbReference type="PANTHER" id="PTHR37299">
    <property type="entry name" value="TRANSCRIPTIONAL REGULATOR-RELATED"/>
    <property type="match status" value="1"/>
</dbReference>
<dbReference type="EMBL" id="ACKX01000203">
    <property type="protein sequence ID" value="EEJ50606.1"/>
    <property type="molecule type" value="Genomic_DNA"/>
</dbReference>
<feature type="domain" description="Response regulatory" evidence="8">
    <location>
        <begin position="6"/>
        <end position="130"/>
    </location>
</feature>
<dbReference type="PANTHER" id="PTHR37299:SF3">
    <property type="entry name" value="STAGE 0 SPORULATION PROTEIN A HOMOLOG"/>
    <property type="match status" value="1"/>
</dbReference>
<dbReference type="SUPFAM" id="SSF52172">
    <property type="entry name" value="CheY-like"/>
    <property type="match status" value="1"/>
</dbReference>
<dbReference type="RefSeq" id="WP_007157285.1">
    <property type="nucleotide sequence ID" value="NZ_GG668534.1"/>
</dbReference>
<reference evidence="10 11" key="1">
    <citation type="submission" date="2009-04" db="EMBL/GenBank/DDBJ databases">
        <authorList>
            <person name="Qin X."/>
            <person name="Bachman B."/>
            <person name="Battles P."/>
            <person name="Bell A."/>
            <person name="Bess C."/>
            <person name="Bickham C."/>
            <person name="Chaboub L."/>
            <person name="Chen D."/>
            <person name="Coyle M."/>
            <person name="Deiros D.R."/>
            <person name="Dinh H."/>
            <person name="Forbes L."/>
            <person name="Fowler G."/>
            <person name="Francisco L."/>
            <person name="Fu Q."/>
            <person name="Gubbala S."/>
            <person name="Hale W."/>
            <person name="Han Y."/>
            <person name="Hemphill L."/>
            <person name="Highlander S.K."/>
            <person name="Hirani K."/>
            <person name="Hogues M."/>
            <person name="Jackson L."/>
            <person name="Jakkamsetti A."/>
            <person name="Javaid M."/>
            <person name="Jiang H."/>
            <person name="Korchina V."/>
            <person name="Kovar C."/>
            <person name="Lara F."/>
            <person name="Lee S."/>
            <person name="Mata R."/>
            <person name="Mathew T."/>
            <person name="Moen C."/>
            <person name="Morales K."/>
            <person name="Munidasa M."/>
            <person name="Nazareth L."/>
            <person name="Ngo R."/>
            <person name="Nguyen L."/>
            <person name="Okwuonu G."/>
            <person name="Ongeri F."/>
            <person name="Patil S."/>
            <person name="Petrosino J."/>
            <person name="Pham C."/>
            <person name="Pham P."/>
            <person name="Pu L.-L."/>
            <person name="Puazo M."/>
            <person name="Raj R."/>
            <person name="Reid J."/>
            <person name="Rouhana J."/>
            <person name="Saada N."/>
            <person name="Shang Y."/>
            <person name="Simmons D."/>
            <person name="Thornton R."/>
            <person name="Warren J."/>
            <person name="Weissenberger G."/>
            <person name="Zhang J."/>
            <person name="Zhang L."/>
            <person name="Zhou C."/>
            <person name="Zhu D."/>
            <person name="Muzny D."/>
            <person name="Worley K."/>
            <person name="Gibbs R."/>
        </authorList>
    </citation>
    <scope>NUCLEOTIDE SEQUENCE [LARGE SCALE GENOMIC DNA]</scope>
    <source>
        <strain evidence="10 11">F0268</strain>
    </source>
</reference>
<evidence type="ECO:0000313" key="10">
    <source>
        <dbReference type="EMBL" id="EEJ50606.1"/>
    </source>
</evidence>
<evidence type="ECO:0000256" key="2">
    <source>
        <dbReference type="ARBA" id="ARBA00022490"/>
    </source>
</evidence>
<dbReference type="GO" id="GO:0000156">
    <property type="term" value="F:phosphorelay response regulator activity"/>
    <property type="evidence" value="ECO:0007669"/>
    <property type="project" value="InterPro"/>
</dbReference>
<proteinExistence type="predicted"/>
<dbReference type="Proteomes" id="UP000004121">
    <property type="component" value="Unassembled WGS sequence"/>
</dbReference>
<evidence type="ECO:0000256" key="3">
    <source>
        <dbReference type="ARBA" id="ARBA00023012"/>
    </source>
</evidence>